<dbReference type="EMBL" id="SDEE01000153">
    <property type="protein sequence ID" value="RXW20348.1"/>
    <property type="molecule type" value="Genomic_DNA"/>
</dbReference>
<keyword evidence="2" id="KW-1185">Reference proteome</keyword>
<dbReference type="Proteomes" id="UP000290288">
    <property type="component" value="Unassembled WGS sequence"/>
</dbReference>
<accession>A0A4V1Q3Z9</accession>
<gene>
    <name evidence="1" type="ORF">EST38_g5501</name>
</gene>
<dbReference type="AlphaFoldDB" id="A0A4V1Q3Z9"/>
<evidence type="ECO:0000313" key="2">
    <source>
        <dbReference type="Proteomes" id="UP000290288"/>
    </source>
</evidence>
<proteinExistence type="predicted"/>
<organism evidence="1 2">
    <name type="scientific">Candolleomyces aberdarensis</name>
    <dbReference type="NCBI Taxonomy" id="2316362"/>
    <lineage>
        <taxon>Eukaryota</taxon>
        <taxon>Fungi</taxon>
        <taxon>Dikarya</taxon>
        <taxon>Basidiomycota</taxon>
        <taxon>Agaricomycotina</taxon>
        <taxon>Agaricomycetes</taxon>
        <taxon>Agaricomycetidae</taxon>
        <taxon>Agaricales</taxon>
        <taxon>Agaricineae</taxon>
        <taxon>Psathyrellaceae</taxon>
        <taxon>Candolleomyces</taxon>
    </lineage>
</organism>
<evidence type="ECO:0000313" key="1">
    <source>
        <dbReference type="EMBL" id="RXW20348.1"/>
    </source>
</evidence>
<dbReference type="OrthoDB" id="2269034at2759"/>
<name>A0A4V1Q3Z9_9AGAR</name>
<evidence type="ECO:0008006" key="3">
    <source>
        <dbReference type="Google" id="ProtNLM"/>
    </source>
</evidence>
<sequence>MNVLELPAEMLGKIFNHYVHDHWKGRQVDPERPLSKLRRISAYSDSQTHPVDLTHTCRLWRNTAISMPQLWATIHAFEIASEGDVKMFELWLERSAGHDGAYPLILTIRQMQSRGEEAPVQCFGEVISLAVSQHQRWRHISLSLYGDSQPFFEPLYTVPLPLSTLRGFQVDFNQWDLDGLHHLIGALCSSTALRSVQFGAGFFRTLESDLVFDIVPWDRLTTVTFRALRPSHFIRILSSSMDTLQQLSISCLIFLCRVDKTPIPYVTMRRLQSLRIEAFPTRKHAEDTFGKLFLPSLRELYLPMGFPEDPELRPSGWESLLSLLERSNCKLQTFEYGDDNAPELIENLKSPLFEHLTSLRVTSDLAQHPDVSVQLLAALSEACEETQRPRMFPLLETLILDSVHSGDSVQEMVSTRVAAYGGYGRLKLRRIYAQVIDPDSEEPEYALEMDLHERK</sequence>
<reference evidence="1 2" key="1">
    <citation type="submission" date="2019-01" db="EMBL/GenBank/DDBJ databases">
        <title>Draft genome sequence of Psathyrella aberdarensis IHI B618.</title>
        <authorList>
            <person name="Buettner E."/>
            <person name="Kellner H."/>
        </authorList>
    </citation>
    <scope>NUCLEOTIDE SEQUENCE [LARGE SCALE GENOMIC DNA]</scope>
    <source>
        <strain evidence="1 2">IHI B618</strain>
    </source>
</reference>
<protein>
    <recommendedName>
        <fullName evidence="3">F-box domain-containing protein</fullName>
    </recommendedName>
</protein>
<comment type="caution">
    <text evidence="1">The sequence shown here is derived from an EMBL/GenBank/DDBJ whole genome shotgun (WGS) entry which is preliminary data.</text>
</comment>